<evidence type="ECO:0000313" key="2">
    <source>
        <dbReference type="Proteomes" id="UP000019801"/>
    </source>
</evidence>
<dbReference type="Proteomes" id="UP000019801">
    <property type="component" value="Chromosome I"/>
</dbReference>
<dbReference type="STRING" id="38323.BM1374165_01365"/>
<dbReference type="AlphaFoldDB" id="X5M0D5"/>
<dbReference type="PATRIC" id="fig|38323.4.peg.1458"/>
<proteinExistence type="predicted"/>
<evidence type="ECO:0000313" key="1">
    <source>
        <dbReference type="EMBL" id="CDO47347.1"/>
    </source>
</evidence>
<dbReference type="EMBL" id="HG969191">
    <property type="protein sequence ID" value="CDO47347.1"/>
    <property type="molecule type" value="Genomic_DNA"/>
</dbReference>
<accession>X5M0D5</accession>
<name>X5M0D5_BARHN</name>
<protein>
    <submittedName>
        <fullName evidence="1">Autotransporter</fullName>
    </submittedName>
</protein>
<sequence>MATAAIVLFNIQFNVHAETLEVSEGETVTVSGKPIIHFMQKGSKIIGKDLEIIH</sequence>
<dbReference type="KEGG" id="bhs:BM1374165_01365"/>
<organism evidence="1 2">
    <name type="scientific">Bartonella henselae</name>
    <name type="common">Rochalimaea henselae</name>
    <dbReference type="NCBI Taxonomy" id="38323"/>
    <lineage>
        <taxon>Bacteria</taxon>
        <taxon>Pseudomonadati</taxon>
        <taxon>Pseudomonadota</taxon>
        <taxon>Alphaproteobacteria</taxon>
        <taxon>Hyphomicrobiales</taxon>
        <taxon>Bartonellaceae</taxon>
        <taxon>Bartonella</taxon>
    </lineage>
</organism>
<reference evidence="2" key="1">
    <citation type="submission" date="2013-11" db="EMBL/GenBank/DDBJ databases">
        <title>Genome sequencing of Bartonella spp. isolated from human blood.</title>
        <authorList>
            <person name="Raoult D."/>
        </authorList>
    </citation>
    <scope>NUCLEOTIDE SEQUENCE</scope>
    <source>
        <strain evidence="2">BM1374165</strain>
    </source>
</reference>
<gene>
    <name evidence="1" type="ORF">BM1374165_01365</name>
</gene>